<evidence type="ECO:0000256" key="1">
    <source>
        <dbReference type="ARBA" id="ARBA00022676"/>
    </source>
</evidence>
<dbReference type="OrthoDB" id="9808602at2"/>
<dbReference type="RefSeq" id="WP_091074841.1">
    <property type="nucleotide sequence ID" value="NZ_LT629799.1"/>
</dbReference>
<evidence type="ECO:0000313" key="5">
    <source>
        <dbReference type="Proteomes" id="UP000198825"/>
    </source>
</evidence>
<keyword evidence="2 4" id="KW-0808">Transferase</keyword>
<sequence>MPTTLVVTNDFPPRIGGIESFVAGVCRLLDDDVVVLASGPPGAAATDAGRPFRVVRDGGLLLPTPATARRAVELLETSGATRVVVGAAMPLGLVVPALRRAGAEAVVALTHGHEVWWATVPGARRVLRRVGDAVDHLTTISDYTAARIAPALSPAARERLRRLPPVVGPAFTPGPPGVAARTPSRPPTVVATGRFVAQKGFDVLLAAWPGVVAGLGPGRRPRLVLVGAGPDEPRLRRLAAAPDQQGTVTFTGALPAEGVAARLRDADVFALPVRTRLAGLNPEGLGLAALEAAACGLPVLVGRSGGAPETVLDGVTGHVLPSRDVPAWTRAMLSLLDQPRAASDMGECGRAFVGEHFGPGRARATLRDALGLGPDPVP</sequence>
<dbReference type="CDD" id="cd03801">
    <property type="entry name" value="GT4_PimA-like"/>
    <property type="match status" value="1"/>
</dbReference>
<dbReference type="InterPro" id="IPR050194">
    <property type="entry name" value="Glycosyltransferase_grp1"/>
</dbReference>
<dbReference type="STRING" id="546874.SAMN04488544_2535"/>
<name>A0A1H2MR07_9ACTN</name>
<proteinExistence type="predicted"/>
<dbReference type="PANTHER" id="PTHR45947:SF3">
    <property type="entry name" value="SULFOQUINOVOSYL TRANSFERASE SQD2"/>
    <property type="match status" value="1"/>
</dbReference>
<dbReference type="SUPFAM" id="SSF53756">
    <property type="entry name" value="UDP-Glycosyltransferase/glycogen phosphorylase"/>
    <property type="match status" value="1"/>
</dbReference>
<dbReference type="GO" id="GO:1901137">
    <property type="term" value="P:carbohydrate derivative biosynthetic process"/>
    <property type="evidence" value="ECO:0007669"/>
    <property type="project" value="UniProtKB-ARBA"/>
</dbReference>
<evidence type="ECO:0000259" key="3">
    <source>
        <dbReference type="Pfam" id="PF13439"/>
    </source>
</evidence>
<dbReference type="Pfam" id="PF13692">
    <property type="entry name" value="Glyco_trans_1_4"/>
    <property type="match status" value="1"/>
</dbReference>
<gene>
    <name evidence="4" type="ORF">SAMN04488544_2535</name>
</gene>
<keyword evidence="1 4" id="KW-0328">Glycosyltransferase</keyword>
<dbReference type="PANTHER" id="PTHR45947">
    <property type="entry name" value="SULFOQUINOVOSYL TRANSFERASE SQD2"/>
    <property type="match status" value="1"/>
</dbReference>
<dbReference type="GO" id="GO:0016758">
    <property type="term" value="F:hexosyltransferase activity"/>
    <property type="evidence" value="ECO:0007669"/>
    <property type="project" value="TreeGrafter"/>
</dbReference>
<dbReference type="Pfam" id="PF13439">
    <property type="entry name" value="Glyco_transf_4"/>
    <property type="match status" value="1"/>
</dbReference>
<reference evidence="5" key="1">
    <citation type="submission" date="2016-10" db="EMBL/GenBank/DDBJ databases">
        <authorList>
            <person name="Varghese N."/>
            <person name="Submissions S."/>
        </authorList>
    </citation>
    <scope>NUCLEOTIDE SEQUENCE [LARGE SCALE GENOMIC DNA]</scope>
    <source>
        <strain evidence="5">DSM 21743</strain>
    </source>
</reference>
<keyword evidence="5" id="KW-1185">Reference proteome</keyword>
<feature type="domain" description="Glycosyltransferase subfamily 4-like N-terminal" evidence="3">
    <location>
        <begin position="15"/>
        <end position="165"/>
    </location>
</feature>
<dbReference type="Gene3D" id="3.40.50.2000">
    <property type="entry name" value="Glycogen Phosphorylase B"/>
    <property type="match status" value="2"/>
</dbReference>
<dbReference type="EMBL" id="LT629799">
    <property type="protein sequence ID" value="SDU95544.1"/>
    <property type="molecule type" value="Genomic_DNA"/>
</dbReference>
<dbReference type="Proteomes" id="UP000198825">
    <property type="component" value="Chromosome I"/>
</dbReference>
<organism evidence="4 5">
    <name type="scientific">Microlunatus sagamiharensis</name>
    <dbReference type="NCBI Taxonomy" id="546874"/>
    <lineage>
        <taxon>Bacteria</taxon>
        <taxon>Bacillati</taxon>
        <taxon>Actinomycetota</taxon>
        <taxon>Actinomycetes</taxon>
        <taxon>Propionibacteriales</taxon>
        <taxon>Propionibacteriaceae</taxon>
        <taxon>Microlunatus</taxon>
    </lineage>
</organism>
<protein>
    <submittedName>
        <fullName evidence="4">Phosphatidylinositol alpha-1,6-mannosyltransferase</fullName>
    </submittedName>
</protein>
<dbReference type="AlphaFoldDB" id="A0A1H2MR07"/>
<accession>A0A1H2MR07</accession>
<evidence type="ECO:0000313" key="4">
    <source>
        <dbReference type="EMBL" id="SDU95544.1"/>
    </source>
</evidence>
<dbReference type="InterPro" id="IPR028098">
    <property type="entry name" value="Glyco_trans_4-like_N"/>
</dbReference>
<evidence type="ECO:0000256" key="2">
    <source>
        <dbReference type="ARBA" id="ARBA00022679"/>
    </source>
</evidence>